<keyword evidence="5" id="KW-1185">Reference proteome</keyword>
<evidence type="ECO:0000259" key="3">
    <source>
        <dbReference type="Pfam" id="PF13649"/>
    </source>
</evidence>
<comment type="caution">
    <text evidence="4">The sequence shown here is derived from an EMBL/GenBank/DDBJ whole genome shotgun (WGS) entry which is preliminary data.</text>
</comment>
<gene>
    <name evidence="4" type="ORF">E6C50_13820</name>
</gene>
<accession>A0A4S3ZTA3</accession>
<feature type="domain" description="Methyltransferase" evidence="3">
    <location>
        <begin position="45"/>
        <end position="140"/>
    </location>
</feature>
<sequence>MNASFDIAAATYDQTFTHTVIGRLQRDLVYRQMTEMLQNSSIRSILEINCGTGEDALWLSEQGYQVTATDISEQMILTARQKDTVGTITFRQADINTLPATFPNQTFDALFSDFGGLNCLSESELEAFFENANRLLNPNGRLFLVIMPKNTLWEQLYFLLKGQWKAAFRRKREKAIVNIDGEAVATYYYNPAAIKRMAQRHFAVTHIQPVGFFIPPSYLEPFVKNKKRLTAVLGSLENTIRNVRFLSRYSDHYFIALQKR</sequence>
<dbReference type="SUPFAM" id="SSF53335">
    <property type="entry name" value="S-adenosyl-L-methionine-dependent methyltransferases"/>
    <property type="match status" value="1"/>
</dbReference>
<dbReference type="RefSeq" id="WP_136403817.1">
    <property type="nucleotide sequence ID" value="NZ_SSNZ01000007.1"/>
</dbReference>
<protein>
    <submittedName>
        <fullName evidence="4">Methyltransferase domain-containing protein</fullName>
    </submittedName>
</protein>
<evidence type="ECO:0000256" key="1">
    <source>
        <dbReference type="ARBA" id="ARBA00022603"/>
    </source>
</evidence>
<dbReference type="Pfam" id="PF13649">
    <property type="entry name" value="Methyltransf_25"/>
    <property type="match status" value="1"/>
</dbReference>
<evidence type="ECO:0000313" key="5">
    <source>
        <dbReference type="Proteomes" id="UP000307507"/>
    </source>
</evidence>
<dbReference type="GO" id="GO:0032259">
    <property type="term" value="P:methylation"/>
    <property type="evidence" value="ECO:0007669"/>
    <property type="project" value="UniProtKB-KW"/>
</dbReference>
<dbReference type="AlphaFoldDB" id="A0A4S3ZTA3"/>
<reference evidence="4 5" key="1">
    <citation type="submission" date="2019-04" db="EMBL/GenBank/DDBJ databases">
        <title>Flavobacterium sp. nov. isolated from construction timber.</title>
        <authorList>
            <person name="Lin S.-Y."/>
            <person name="Chang C.-T."/>
            <person name="Young C.-C."/>
        </authorList>
    </citation>
    <scope>NUCLEOTIDE SEQUENCE [LARGE SCALE GENOMIC DNA]</scope>
    <source>
        <strain evidence="4 5">CC-CTC003</strain>
    </source>
</reference>
<evidence type="ECO:0000256" key="2">
    <source>
        <dbReference type="ARBA" id="ARBA00022679"/>
    </source>
</evidence>
<dbReference type="Proteomes" id="UP000307507">
    <property type="component" value="Unassembled WGS sequence"/>
</dbReference>
<keyword evidence="1 4" id="KW-0489">Methyltransferase</keyword>
<dbReference type="OrthoDB" id="529208at2"/>
<name>A0A4S3ZTA3_9FLAO</name>
<dbReference type="PANTHER" id="PTHR43861:SF1">
    <property type="entry name" value="TRANS-ACONITATE 2-METHYLTRANSFERASE"/>
    <property type="match status" value="1"/>
</dbReference>
<proteinExistence type="predicted"/>
<dbReference type="Gene3D" id="3.40.50.150">
    <property type="entry name" value="Vaccinia Virus protein VP39"/>
    <property type="match status" value="1"/>
</dbReference>
<dbReference type="InterPro" id="IPR041698">
    <property type="entry name" value="Methyltransf_25"/>
</dbReference>
<dbReference type="EMBL" id="SSNZ01000007">
    <property type="protein sequence ID" value="THF48824.1"/>
    <property type="molecule type" value="Genomic_DNA"/>
</dbReference>
<dbReference type="PANTHER" id="PTHR43861">
    <property type="entry name" value="TRANS-ACONITATE 2-METHYLTRANSFERASE-RELATED"/>
    <property type="match status" value="1"/>
</dbReference>
<organism evidence="4 5">
    <name type="scientific">Flavobacterium supellecticarium</name>
    <dbReference type="NCBI Taxonomy" id="2565924"/>
    <lineage>
        <taxon>Bacteria</taxon>
        <taxon>Pseudomonadati</taxon>
        <taxon>Bacteroidota</taxon>
        <taxon>Flavobacteriia</taxon>
        <taxon>Flavobacteriales</taxon>
        <taxon>Flavobacteriaceae</taxon>
        <taxon>Flavobacterium</taxon>
    </lineage>
</organism>
<keyword evidence="2 4" id="KW-0808">Transferase</keyword>
<dbReference type="InterPro" id="IPR029063">
    <property type="entry name" value="SAM-dependent_MTases_sf"/>
</dbReference>
<evidence type="ECO:0000313" key="4">
    <source>
        <dbReference type="EMBL" id="THF48824.1"/>
    </source>
</evidence>
<dbReference type="CDD" id="cd02440">
    <property type="entry name" value="AdoMet_MTases"/>
    <property type="match status" value="1"/>
</dbReference>
<dbReference type="GO" id="GO:0008168">
    <property type="term" value="F:methyltransferase activity"/>
    <property type="evidence" value="ECO:0007669"/>
    <property type="project" value="UniProtKB-KW"/>
</dbReference>